<dbReference type="InterPro" id="IPR000524">
    <property type="entry name" value="Tscrpt_reg_HTH_GntR"/>
</dbReference>
<comment type="caution">
    <text evidence="5">The sequence shown here is derived from an EMBL/GenBank/DDBJ whole genome shotgun (WGS) entry which is preliminary data.</text>
</comment>
<protein>
    <submittedName>
        <fullName evidence="5">GntR family transcriptional regulator</fullName>
    </submittedName>
</protein>
<keyword evidence="3" id="KW-0804">Transcription</keyword>
<feature type="domain" description="HTH gntR-type" evidence="4">
    <location>
        <begin position="8"/>
        <end position="76"/>
    </location>
</feature>
<dbReference type="SUPFAM" id="SSF46785">
    <property type="entry name" value="Winged helix' DNA-binding domain"/>
    <property type="match status" value="1"/>
</dbReference>
<dbReference type="PANTHER" id="PTHR44846:SF1">
    <property type="entry name" value="MANNOSYL-D-GLYCERATE TRANSPORT_METABOLISM SYSTEM REPRESSOR MNGR-RELATED"/>
    <property type="match status" value="1"/>
</dbReference>
<dbReference type="Pfam" id="PF07702">
    <property type="entry name" value="UTRA"/>
    <property type="match status" value="1"/>
</dbReference>
<dbReference type="Gene3D" id="3.40.1410.10">
    <property type="entry name" value="Chorismate lyase-like"/>
    <property type="match status" value="1"/>
</dbReference>
<dbReference type="InterPro" id="IPR028978">
    <property type="entry name" value="Chorismate_lyase_/UTRA_dom_sf"/>
</dbReference>
<dbReference type="SMART" id="SM00866">
    <property type="entry name" value="UTRA"/>
    <property type="match status" value="1"/>
</dbReference>
<dbReference type="InterPro" id="IPR036390">
    <property type="entry name" value="WH_DNA-bd_sf"/>
</dbReference>
<dbReference type="GO" id="GO:0003677">
    <property type="term" value="F:DNA binding"/>
    <property type="evidence" value="ECO:0007669"/>
    <property type="project" value="UniProtKB-KW"/>
</dbReference>
<dbReference type="AlphaFoldDB" id="A0A941DRH0"/>
<reference evidence="5" key="1">
    <citation type="submission" date="2021-04" db="EMBL/GenBank/DDBJ databases">
        <title>Isolation and polyphasic classification of algal microorganism.</title>
        <authorList>
            <person name="Wang S."/>
        </authorList>
    </citation>
    <scope>NUCLEOTIDE SEQUENCE</scope>
    <source>
        <strain evidence="5">720a</strain>
    </source>
</reference>
<evidence type="ECO:0000313" key="6">
    <source>
        <dbReference type="Proteomes" id="UP000675284"/>
    </source>
</evidence>
<dbReference type="PROSITE" id="PS50949">
    <property type="entry name" value="HTH_GNTR"/>
    <property type="match status" value="1"/>
</dbReference>
<dbReference type="Gene3D" id="1.10.10.10">
    <property type="entry name" value="Winged helix-like DNA-binding domain superfamily/Winged helix DNA-binding domain"/>
    <property type="match status" value="1"/>
</dbReference>
<proteinExistence type="predicted"/>
<dbReference type="PRINTS" id="PR00035">
    <property type="entry name" value="HTHGNTR"/>
</dbReference>
<gene>
    <name evidence="5" type="ORF">KCX74_06530</name>
</gene>
<evidence type="ECO:0000256" key="3">
    <source>
        <dbReference type="ARBA" id="ARBA00023163"/>
    </source>
</evidence>
<keyword evidence="6" id="KW-1185">Reference proteome</keyword>
<evidence type="ECO:0000313" key="5">
    <source>
        <dbReference type="EMBL" id="MBR7795699.1"/>
    </source>
</evidence>
<name>A0A941DRH0_9BACI</name>
<dbReference type="Proteomes" id="UP000675284">
    <property type="component" value="Unassembled WGS sequence"/>
</dbReference>
<evidence type="ECO:0000259" key="4">
    <source>
        <dbReference type="PROSITE" id="PS50949"/>
    </source>
</evidence>
<dbReference type="SMART" id="SM00345">
    <property type="entry name" value="HTH_GNTR"/>
    <property type="match status" value="1"/>
</dbReference>
<dbReference type="Pfam" id="PF00392">
    <property type="entry name" value="GntR"/>
    <property type="match status" value="1"/>
</dbReference>
<sequence>MINKNSPIPIYHQLEEYIKQQIENNDLKPGDVLPSEREFAETYNISRMTVRQAITNLVNDQLLYRIKGKGTFVMGPKFEQKLHGLTSFTEEMRARGMQTSSKLLHFEIVPANNELASQLNIPEYAPVYEIKRIRLAEDIPMALERTYIPANLVMGITEDIVQHSLYQYIENNLQLKITDGFQVIEAAIATEEEVTHLQIEKNAPILLMQRTTNLENKHTLEVVKSSYRADRYKFMIDLVRH</sequence>
<dbReference type="SUPFAM" id="SSF64288">
    <property type="entry name" value="Chorismate lyase-like"/>
    <property type="match status" value="1"/>
</dbReference>
<dbReference type="RefSeq" id="WP_026682092.1">
    <property type="nucleotide sequence ID" value="NZ_BAAACY010000120.1"/>
</dbReference>
<dbReference type="GO" id="GO:0045892">
    <property type="term" value="P:negative regulation of DNA-templated transcription"/>
    <property type="evidence" value="ECO:0007669"/>
    <property type="project" value="TreeGrafter"/>
</dbReference>
<keyword evidence="2" id="KW-0238">DNA-binding</keyword>
<accession>A0A941DRH0</accession>
<dbReference type="EMBL" id="JAGSOT010000014">
    <property type="protein sequence ID" value="MBR7795699.1"/>
    <property type="molecule type" value="Genomic_DNA"/>
</dbReference>
<keyword evidence="1" id="KW-0805">Transcription regulation</keyword>
<dbReference type="InterPro" id="IPR011663">
    <property type="entry name" value="UTRA"/>
</dbReference>
<dbReference type="GO" id="GO:0003700">
    <property type="term" value="F:DNA-binding transcription factor activity"/>
    <property type="evidence" value="ECO:0007669"/>
    <property type="project" value="InterPro"/>
</dbReference>
<evidence type="ECO:0000256" key="2">
    <source>
        <dbReference type="ARBA" id="ARBA00023125"/>
    </source>
</evidence>
<dbReference type="InterPro" id="IPR050679">
    <property type="entry name" value="Bact_HTH_transcr_reg"/>
</dbReference>
<dbReference type="PANTHER" id="PTHR44846">
    <property type="entry name" value="MANNOSYL-D-GLYCERATE TRANSPORT/METABOLISM SYSTEM REPRESSOR MNGR-RELATED"/>
    <property type="match status" value="1"/>
</dbReference>
<organism evidence="5 6">
    <name type="scientific">Virgibacillus salarius</name>
    <dbReference type="NCBI Taxonomy" id="447199"/>
    <lineage>
        <taxon>Bacteria</taxon>
        <taxon>Bacillati</taxon>
        <taxon>Bacillota</taxon>
        <taxon>Bacilli</taxon>
        <taxon>Bacillales</taxon>
        <taxon>Bacillaceae</taxon>
        <taxon>Virgibacillus</taxon>
    </lineage>
</organism>
<evidence type="ECO:0000256" key="1">
    <source>
        <dbReference type="ARBA" id="ARBA00023015"/>
    </source>
</evidence>
<dbReference type="CDD" id="cd07377">
    <property type="entry name" value="WHTH_GntR"/>
    <property type="match status" value="1"/>
</dbReference>
<dbReference type="FunFam" id="1.10.10.10:FF:000079">
    <property type="entry name" value="GntR family transcriptional regulator"/>
    <property type="match status" value="1"/>
</dbReference>
<dbReference type="InterPro" id="IPR036388">
    <property type="entry name" value="WH-like_DNA-bd_sf"/>
</dbReference>